<evidence type="ECO:0000259" key="3">
    <source>
        <dbReference type="Pfam" id="PF10006"/>
    </source>
</evidence>
<gene>
    <name evidence="4" type="ORF">F8144_24865</name>
</gene>
<dbReference type="Proteomes" id="UP000442990">
    <property type="component" value="Unassembled WGS sequence"/>
</dbReference>
<feature type="domain" description="DUF2249" evidence="3">
    <location>
        <begin position="207"/>
        <end position="275"/>
    </location>
</feature>
<proteinExistence type="predicted"/>
<sequence length="277" mass="29246">MSVLTLASAPEDATALETASMHHARLAGELAGRVRMLLTAVDRDGGAAEEIRRGLVAFCDRALLPHAEAEEAGLYPAAHGMPEARLLVESLIGEHRCLAALVDSLRAAPTPAGAAADARALQVLFEEHLAKENGIVLPLLAMTPEVSLAALLADTHRRLADDASVKSARGNRNTEKGHDMREEPVEESGGCGGVCACGGAEEAAEPELDVREVPHALRHATVFGALDAVPAGTAMVLVAPHDPLPLLAQIEQRSPGIFSVEYLERGPEAWRLRIGHH</sequence>
<evidence type="ECO:0000259" key="2">
    <source>
        <dbReference type="Pfam" id="PF01814"/>
    </source>
</evidence>
<protein>
    <submittedName>
        <fullName evidence="4">DUF2249 domain-containing protein</fullName>
    </submittedName>
</protein>
<reference evidence="4 5" key="1">
    <citation type="submission" date="2019-09" db="EMBL/GenBank/DDBJ databases">
        <title>Isolation and identification of active actinomycetes.</title>
        <authorList>
            <person name="Yu Z."/>
            <person name="Han C."/>
            <person name="Yu B."/>
        </authorList>
    </citation>
    <scope>NUCLEOTIDE SEQUENCE [LARGE SCALE GENOMIC DNA]</scope>
    <source>
        <strain evidence="4 5">NEAU-H2</strain>
    </source>
</reference>
<dbReference type="Pfam" id="PF10006">
    <property type="entry name" value="DUF2249"/>
    <property type="match status" value="1"/>
</dbReference>
<feature type="domain" description="Hemerythrin-like" evidence="2">
    <location>
        <begin position="20"/>
        <end position="140"/>
    </location>
</feature>
<feature type="compositionally biased region" description="Basic and acidic residues" evidence="1">
    <location>
        <begin position="172"/>
        <end position="183"/>
    </location>
</feature>
<dbReference type="InterPro" id="IPR012312">
    <property type="entry name" value="Hemerythrin-like"/>
</dbReference>
<keyword evidence="5" id="KW-1185">Reference proteome</keyword>
<dbReference type="RefSeq" id="WP_151471714.1">
    <property type="nucleotide sequence ID" value="NZ_WBKG01000022.1"/>
</dbReference>
<dbReference type="Gene3D" id="1.20.120.520">
    <property type="entry name" value="nmb1532 protein domain like"/>
    <property type="match status" value="1"/>
</dbReference>
<organism evidence="4 5">
    <name type="scientific">Streptomyces triticiradicis</name>
    <dbReference type="NCBI Taxonomy" id="2651189"/>
    <lineage>
        <taxon>Bacteria</taxon>
        <taxon>Bacillati</taxon>
        <taxon>Actinomycetota</taxon>
        <taxon>Actinomycetes</taxon>
        <taxon>Kitasatosporales</taxon>
        <taxon>Streptomycetaceae</taxon>
        <taxon>Streptomyces</taxon>
    </lineage>
</organism>
<evidence type="ECO:0000313" key="4">
    <source>
        <dbReference type="EMBL" id="KAB1986059.1"/>
    </source>
</evidence>
<accession>A0A7J5DC15</accession>
<evidence type="ECO:0000256" key="1">
    <source>
        <dbReference type="SAM" id="MobiDB-lite"/>
    </source>
</evidence>
<dbReference type="Pfam" id="PF01814">
    <property type="entry name" value="Hemerythrin"/>
    <property type="match status" value="1"/>
</dbReference>
<dbReference type="InterPro" id="IPR018720">
    <property type="entry name" value="DUF2249"/>
</dbReference>
<feature type="region of interest" description="Disordered" evidence="1">
    <location>
        <begin position="162"/>
        <end position="188"/>
    </location>
</feature>
<dbReference type="EMBL" id="WBKG01000022">
    <property type="protein sequence ID" value="KAB1986059.1"/>
    <property type="molecule type" value="Genomic_DNA"/>
</dbReference>
<name>A0A7J5DC15_9ACTN</name>
<evidence type="ECO:0000313" key="5">
    <source>
        <dbReference type="Proteomes" id="UP000442990"/>
    </source>
</evidence>
<comment type="caution">
    <text evidence="4">The sequence shown here is derived from an EMBL/GenBank/DDBJ whole genome shotgun (WGS) entry which is preliminary data.</text>
</comment>
<dbReference type="AlphaFoldDB" id="A0A7J5DC15"/>